<keyword evidence="4" id="KW-0520">NAD</keyword>
<dbReference type="InterPro" id="IPR017437">
    <property type="entry name" value="ATP-NAD_kinase_PpnK-typ_C"/>
</dbReference>
<evidence type="ECO:0000256" key="2">
    <source>
        <dbReference type="ARBA" id="ARBA00022777"/>
    </source>
</evidence>
<name>A0A2H0V4A5_9BACT</name>
<dbReference type="InterPro" id="IPR016064">
    <property type="entry name" value="NAD/diacylglycerol_kinase_sf"/>
</dbReference>
<proteinExistence type="predicted"/>
<dbReference type="InterPro" id="IPR017438">
    <property type="entry name" value="ATP-NAD_kinase_N"/>
</dbReference>
<keyword evidence="1" id="KW-0808">Transferase</keyword>
<dbReference type="GO" id="GO:0005524">
    <property type="term" value="F:ATP binding"/>
    <property type="evidence" value="ECO:0007669"/>
    <property type="project" value="UniProtKB-ARBA"/>
</dbReference>
<evidence type="ECO:0000313" key="7">
    <source>
        <dbReference type="Proteomes" id="UP000229901"/>
    </source>
</evidence>
<dbReference type="GO" id="GO:0019674">
    <property type="term" value="P:NAD+ metabolic process"/>
    <property type="evidence" value="ECO:0007669"/>
    <property type="project" value="InterPro"/>
</dbReference>
<evidence type="ECO:0000256" key="5">
    <source>
        <dbReference type="ARBA" id="ARBA00047925"/>
    </source>
</evidence>
<evidence type="ECO:0000256" key="4">
    <source>
        <dbReference type="ARBA" id="ARBA00023027"/>
    </source>
</evidence>
<reference evidence="7" key="1">
    <citation type="submission" date="2017-09" db="EMBL/GenBank/DDBJ databases">
        <title>Depth-based differentiation of microbial function through sediment-hosted aquifers and enrichment of novel symbionts in the deep terrestrial subsurface.</title>
        <authorList>
            <person name="Probst A.J."/>
            <person name="Ladd B."/>
            <person name="Jarett J.K."/>
            <person name="Geller-Mcgrath D.E."/>
            <person name="Sieber C.M.K."/>
            <person name="Emerson J.B."/>
            <person name="Anantharaman K."/>
            <person name="Thomas B.C."/>
            <person name="Malmstrom R."/>
            <person name="Stieglmeier M."/>
            <person name="Klingl A."/>
            <person name="Woyke T."/>
            <person name="Ryan C.M."/>
            <person name="Banfield J.F."/>
        </authorList>
    </citation>
    <scope>NUCLEOTIDE SEQUENCE [LARGE SCALE GENOMIC DNA]</scope>
</reference>
<organism evidence="6 7">
    <name type="scientific">Candidatus Falkowbacteria bacterium CG10_big_fil_rev_8_21_14_0_10_39_11</name>
    <dbReference type="NCBI Taxonomy" id="1974565"/>
    <lineage>
        <taxon>Bacteria</taxon>
        <taxon>Candidatus Falkowiibacteriota</taxon>
    </lineage>
</organism>
<dbReference type="EMBL" id="PFAP01000029">
    <property type="protein sequence ID" value="PIR93936.1"/>
    <property type="molecule type" value="Genomic_DNA"/>
</dbReference>
<dbReference type="Gene3D" id="2.60.200.30">
    <property type="entry name" value="Probable inorganic polyphosphate/atp-NAD kinase, domain 2"/>
    <property type="match status" value="1"/>
</dbReference>
<dbReference type="PANTHER" id="PTHR20275">
    <property type="entry name" value="NAD KINASE"/>
    <property type="match status" value="1"/>
</dbReference>
<dbReference type="Pfam" id="PF20143">
    <property type="entry name" value="NAD_kinase_C"/>
    <property type="match status" value="1"/>
</dbReference>
<evidence type="ECO:0008006" key="8">
    <source>
        <dbReference type="Google" id="ProtNLM"/>
    </source>
</evidence>
<sequence length="283" mass="31858">MLSANWNGSGGGNMKDMKVFVYADPYLPDERIRSTLHDIQKYFAVVPEPESAELIFVLGGDGAMLDAIRAYHSYHLPFFGVNFGGVGFLLNDTKYLIEDDMDNAVRMSDSIDFPLMDVSVTMESGEVAKTFAFNDVYTQPGKAHTCCHRILINGEDLMAEFDEPVLRGNGIIYATPGGCTAYSYFAGGVYTLPDQGQFVLTPNVATRPNFHRFRSRAIPDSSIVTIELLERHRRMQYIIADNQGFENAVSATITRSTETVRLTFLKRFHYYEKVIRSFSYNGR</sequence>
<evidence type="ECO:0000256" key="3">
    <source>
        <dbReference type="ARBA" id="ARBA00022857"/>
    </source>
</evidence>
<gene>
    <name evidence="6" type="ORF">COT97_03995</name>
</gene>
<dbReference type="PANTHER" id="PTHR20275:SF0">
    <property type="entry name" value="NAD KINASE"/>
    <property type="match status" value="1"/>
</dbReference>
<accession>A0A2H0V4A5</accession>
<protein>
    <recommendedName>
        <fullName evidence="8">NAD(+) kinase</fullName>
    </recommendedName>
</protein>
<keyword evidence="3" id="KW-0521">NADP</keyword>
<dbReference type="Pfam" id="PF01513">
    <property type="entry name" value="NAD_kinase"/>
    <property type="match status" value="1"/>
</dbReference>
<dbReference type="AlphaFoldDB" id="A0A2H0V4A5"/>
<dbReference type="InterPro" id="IPR002504">
    <property type="entry name" value="NADK"/>
</dbReference>
<dbReference type="SUPFAM" id="SSF111331">
    <property type="entry name" value="NAD kinase/diacylglycerol kinase-like"/>
    <property type="match status" value="1"/>
</dbReference>
<dbReference type="GO" id="GO:0051287">
    <property type="term" value="F:NAD binding"/>
    <property type="evidence" value="ECO:0007669"/>
    <property type="project" value="UniProtKB-ARBA"/>
</dbReference>
<evidence type="ECO:0000313" key="6">
    <source>
        <dbReference type="EMBL" id="PIR93936.1"/>
    </source>
</evidence>
<dbReference type="Proteomes" id="UP000229901">
    <property type="component" value="Unassembled WGS sequence"/>
</dbReference>
<dbReference type="GO" id="GO:0006741">
    <property type="term" value="P:NADP+ biosynthetic process"/>
    <property type="evidence" value="ECO:0007669"/>
    <property type="project" value="InterPro"/>
</dbReference>
<dbReference type="Gene3D" id="3.40.50.10330">
    <property type="entry name" value="Probable inorganic polyphosphate/atp-NAD kinase, domain 1"/>
    <property type="match status" value="1"/>
</dbReference>
<dbReference type="GO" id="GO:0003951">
    <property type="term" value="F:NAD+ kinase activity"/>
    <property type="evidence" value="ECO:0007669"/>
    <property type="project" value="UniProtKB-EC"/>
</dbReference>
<keyword evidence="2" id="KW-0418">Kinase</keyword>
<evidence type="ECO:0000256" key="1">
    <source>
        <dbReference type="ARBA" id="ARBA00022679"/>
    </source>
</evidence>
<comment type="catalytic activity">
    <reaction evidence="5">
        <text>NAD(+) + ATP = ADP + NADP(+) + H(+)</text>
        <dbReference type="Rhea" id="RHEA:18629"/>
        <dbReference type="ChEBI" id="CHEBI:15378"/>
        <dbReference type="ChEBI" id="CHEBI:30616"/>
        <dbReference type="ChEBI" id="CHEBI:57540"/>
        <dbReference type="ChEBI" id="CHEBI:58349"/>
        <dbReference type="ChEBI" id="CHEBI:456216"/>
        <dbReference type="EC" id="2.7.1.23"/>
    </reaction>
</comment>
<comment type="caution">
    <text evidence="6">The sequence shown here is derived from an EMBL/GenBank/DDBJ whole genome shotgun (WGS) entry which is preliminary data.</text>
</comment>